<evidence type="ECO:0000313" key="2">
    <source>
        <dbReference type="Proteomes" id="UP000821865"/>
    </source>
</evidence>
<dbReference type="Proteomes" id="UP000821865">
    <property type="component" value="Chromosome 3"/>
</dbReference>
<gene>
    <name evidence="1" type="ORF">HPB49_007411</name>
</gene>
<name>A0ACB8D3S7_DERSI</name>
<organism evidence="1 2">
    <name type="scientific">Dermacentor silvarum</name>
    <name type="common">Tick</name>
    <dbReference type="NCBI Taxonomy" id="543639"/>
    <lineage>
        <taxon>Eukaryota</taxon>
        <taxon>Metazoa</taxon>
        <taxon>Ecdysozoa</taxon>
        <taxon>Arthropoda</taxon>
        <taxon>Chelicerata</taxon>
        <taxon>Arachnida</taxon>
        <taxon>Acari</taxon>
        <taxon>Parasitiformes</taxon>
        <taxon>Ixodida</taxon>
        <taxon>Ixodoidea</taxon>
        <taxon>Ixodidae</taxon>
        <taxon>Rhipicephalinae</taxon>
        <taxon>Dermacentor</taxon>
    </lineage>
</organism>
<comment type="caution">
    <text evidence="1">The sequence shown here is derived from an EMBL/GenBank/DDBJ whole genome shotgun (WGS) entry which is preliminary data.</text>
</comment>
<proteinExistence type="predicted"/>
<keyword evidence="2" id="KW-1185">Reference proteome</keyword>
<dbReference type="EMBL" id="CM023472">
    <property type="protein sequence ID" value="KAH7959034.1"/>
    <property type="molecule type" value="Genomic_DNA"/>
</dbReference>
<accession>A0ACB8D3S7</accession>
<protein>
    <submittedName>
        <fullName evidence="1">Uncharacterized protein</fullName>
    </submittedName>
</protein>
<evidence type="ECO:0000313" key="1">
    <source>
        <dbReference type="EMBL" id="KAH7959034.1"/>
    </source>
</evidence>
<sequence>MGDLSDGESGFAPSGTPGRSRNMEALLRATRRLLTHDLHPPALQSASQKVGTVDKKMRIAKRLRPSPRRTGAPTPATARKRKRRKVAAAPRDAASPPATSQSRPQGPCGRQKEPAYKYALQSPPLIRFHEPFREPLPPPRHRPRALRAARTPPLQLAPDPLPCRIREASELSEGEEPVQQVHPPVGDVAPEVAEVEEPAAQPPAHHEVPKFPEGDEPVESQQLSEHVDPKLRAREKSPQRHHPTADQVDTALPERGKPIGQLPSPAGTARPSCVLVTRAPLVEDAFAPLPPPGKPPLPHPGTKASLPQARRERDNQLKESAVAPRKQPSDRAGTRALNGARHPPAMRNHKRRRRGGRRQRPRGAPALLPLREPCDTVFGEATFVRRDGVATVIDLALVSERCSYSWQRAPDTAGSDHYPITLRPTKPSRGATRVYAVVRWPLFREMCARPSHCSDYFAHIAECAGRATTRVIVPAGTPCPDIKLLNVRAARRRAQRRAVGSGAAADWTTYNRLDAMCRRHARQLRRRSWAGLCSSLARPRNQHRGWRVLNALLNPRTPRFPVLAIAVAQGISELALAEQLPPLLPSLSTHAQAITSLCEEDFTFHELQRVLCRGRRRSAPGQDGVTHQMLRNLDEDQRHFLLDAFNGVLRSGCLPGLQAAADAVGDFLRAIGLRLSAAKSEAIMVYPRAAARRHTGCVVVDGVPLPWRLTVRYLGRTIDHRLTWLPAVKWLRAAMRQVEGAVRALLARGDGCPPPPPLFAVGMYGAVALSRVLYALPLCNLRPHLWRRIDGDHRRVLRMCHGLPSASRVAETLAETGAWPVSLTADLRALGHLERLSHAPGAGPMLSYLRELPKSLPAEAEIRELDHELSGEQHVLAFQVPVCNVVTVKIGNGGCKLNKYVMGGSFMKTSCILRQKKAALTSRQPAAYKHYFVFLKASPAKPP</sequence>
<reference evidence="1" key="1">
    <citation type="submission" date="2020-05" db="EMBL/GenBank/DDBJ databases">
        <title>Large-scale comparative analyses of tick genomes elucidate their genetic diversity and vector capacities.</title>
        <authorList>
            <person name="Jia N."/>
            <person name="Wang J."/>
            <person name="Shi W."/>
            <person name="Du L."/>
            <person name="Sun Y."/>
            <person name="Zhan W."/>
            <person name="Jiang J."/>
            <person name="Wang Q."/>
            <person name="Zhang B."/>
            <person name="Ji P."/>
            <person name="Sakyi L.B."/>
            <person name="Cui X."/>
            <person name="Yuan T."/>
            <person name="Jiang B."/>
            <person name="Yang W."/>
            <person name="Lam T.T.-Y."/>
            <person name="Chang Q."/>
            <person name="Ding S."/>
            <person name="Wang X."/>
            <person name="Zhu J."/>
            <person name="Ruan X."/>
            <person name="Zhao L."/>
            <person name="Wei J."/>
            <person name="Que T."/>
            <person name="Du C."/>
            <person name="Cheng J."/>
            <person name="Dai P."/>
            <person name="Han X."/>
            <person name="Huang E."/>
            <person name="Gao Y."/>
            <person name="Liu J."/>
            <person name="Shao H."/>
            <person name="Ye R."/>
            <person name="Li L."/>
            <person name="Wei W."/>
            <person name="Wang X."/>
            <person name="Wang C."/>
            <person name="Yang T."/>
            <person name="Huo Q."/>
            <person name="Li W."/>
            <person name="Guo W."/>
            <person name="Chen H."/>
            <person name="Zhou L."/>
            <person name="Ni X."/>
            <person name="Tian J."/>
            <person name="Zhou Y."/>
            <person name="Sheng Y."/>
            <person name="Liu T."/>
            <person name="Pan Y."/>
            <person name="Xia L."/>
            <person name="Li J."/>
            <person name="Zhao F."/>
            <person name="Cao W."/>
        </authorList>
    </citation>
    <scope>NUCLEOTIDE SEQUENCE</scope>
    <source>
        <strain evidence="1">Dsil-2018</strain>
    </source>
</reference>